<dbReference type="InterPro" id="IPR038495">
    <property type="entry name" value="ATPase_E_C"/>
</dbReference>
<comment type="similarity">
    <text evidence="1">Belongs to the V-ATPase E subunit family.</text>
</comment>
<reference evidence="5 6" key="1">
    <citation type="journal article" date="2013" name="Genome Biol.">
        <title>Genome of Acanthamoeba castellanii highlights extensive lateral gene transfer and early evolution of tyrosine kinase signaling.</title>
        <authorList>
            <person name="Clarke M."/>
            <person name="Lohan A.J."/>
            <person name="Liu B."/>
            <person name="Lagkouvardos I."/>
            <person name="Roy S."/>
            <person name="Zafar N."/>
            <person name="Bertelli C."/>
            <person name="Schilde C."/>
            <person name="Kianianmomeni A."/>
            <person name="Burglin T.R."/>
            <person name="Frech C."/>
            <person name="Turcotte B."/>
            <person name="Kopec K.O."/>
            <person name="Synnott J.M."/>
            <person name="Choo C."/>
            <person name="Paponov I."/>
            <person name="Finkler A."/>
            <person name="Soon Heng Tan C."/>
            <person name="Hutchins A.P."/>
            <person name="Weinmeier T."/>
            <person name="Rattei T."/>
            <person name="Chu J.S."/>
            <person name="Gimenez G."/>
            <person name="Irimia M."/>
            <person name="Rigden D.J."/>
            <person name="Fitzpatrick D.A."/>
            <person name="Lorenzo-Morales J."/>
            <person name="Bateman A."/>
            <person name="Chiu C.H."/>
            <person name="Tang P."/>
            <person name="Hegemann P."/>
            <person name="Fromm H."/>
            <person name="Raoult D."/>
            <person name="Greub G."/>
            <person name="Miranda-Saavedra D."/>
            <person name="Chen N."/>
            <person name="Nash P."/>
            <person name="Ginger M.L."/>
            <person name="Horn M."/>
            <person name="Schaap P."/>
            <person name="Caler L."/>
            <person name="Loftus B."/>
        </authorList>
    </citation>
    <scope>NUCLEOTIDE SEQUENCE [LARGE SCALE GENOMIC DNA]</scope>
    <source>
        <strain evidence="5 6">Neff</strain>
    </source>
</reference>
<dbReference type="Proteomes" id="UP000011083">
    <property type="component" value="Unassembled WGS sequence"/>
</dbReference>
<keyword evidence="2" id="KW-0813">Transport</keyword>
<keyword evidence="6" id="KW-1185">Reference proteome</keyword>
<dbReference type="GO" id="GO:0046961">
    <property type="term" value="F:proton-transporting ATPase activity, rotational mechanism"/>
    <property type="evidence" value="ECO:0007669"/>
    <property type="project" value="InterPro"/>
</dbReference>
<dbReference type="VEuPathDB" id="AmoebaDB:ACA1_089150"/>
<evidence type="ECO:0000256" key="4">
    <source>
        <dbReference type="SAM" id="Coils"/>
    </source>
</evidence>
<dbReference type="Gene3D" id="3.30.2320.30">
    <property type="entry name" value="ATP synthase, E subunit, C-terminal"/>
    <property type="match status" value="1"/>
</dbReference>
<dbReference type="Gene3D" id="6.10.250.1620">
    <property type="match status" value="1"/>
</dbReference>
<gene>
    <name evidence="5" type="ORF">ACA1_089150</name>
</gene>
<dbReference type="OrthoDB" id="10263003at2759"/>
<dbReference type="RefSeq" id="XP_004338681.1">
    <property type="nucleotide sequence ID" value="XM_004338633.1"/>
</dbReference>
<proteinExistence type="inferred from homology"/>
<evidence type="ECO:0000256" key="1">
    <source>
        <dbReference type="ARBA" id="ARBA00005901"/>
    </source>
</evidence>
<evidence type="ECO:0000256" key="2">
    <source>
        <dbReference type="ARBA" id="ARBA00022448"/>
    </source>
</evidence>
<evidence type="ECO:0000256" key="3">
    <source>
        <dbReference type="ARBA" id="ARBA00023065"/>
    </source>
</evidence>
<organism evidence="5 6">
    <name type="scientific">Acanthamoeba castellanii (strain ATCC 30010 / Neff)</name>
    <dbReference type="NCBI Taxonomy" id="1257118"/>
    <lineage>
        <taxon>Eukaryota</taxon>
        <taxon>Amoebozoa</taxon>
        <taxon>Discosea</taxon>
        <taxon>Longamoebia</taxon>
        <taxon>Centramoebida</taxon>
        <taxon>Acanthamoebidae</taxon>
        <taxon>Acanthamoeba</taxon>
    </lineage>
</organism>
<dbReference type="HAMAP" id="MF_00311">
    <property type="entry name" value="ATP_synth_E_arch"/>
    <property type="match status" value="1"/>
</dbReference>
<dbReference type="PANTHER" id="PTHR45715">
    <property type="entry name" value="ATPASE H+-TRANSPORTING V1 SUBUNIT E1A-RELATED"/>
    <property type="match status" value="1"/>
</dbReference>
<evidence type="ECO:0000313" key="6">
    <source>
        <dbReference type="Proteomes" id="UP000011083"/>
    </source>
</evidence>
<dbReference type="Pfam" id="PF01991">
    <property type="entry name" value="vATP-synt_E"/>
    <property type="match status" value="1"/>
</dbReference>
<dbReference type="GO" id="GO:0033178">
    <property type="term" value="C:proton-transporting two-sector ATPase complex, catalytic domain"/>
    <property type="evidence" value="ECO:0007669"/>
    <property type="project" value="InterPro"/>
</dbReference>
<keyword evidence="3" id="KW-0406">Ion transport</keyword>
<dbReference type="GeneID" id="14917414"/>
<sequence>MNQEQVRKQIENMKAFIMKEAQEKRDEILAKADEEFSMEKARLLQAERMKIAKDYERKEKQLETNKKIAYSNQLNQARLKVLKAREDIVVHLKERAQDRLAELGKPGQEYETLLQQLILQALIKLDETKVSLRCRKDDESSVKSVLSAAVEAFKQKSHKKDVKVTIDTVNYLPAGPGKSNSLVSCCGGVVLSAHDGKIVCDNTLDQRLALAFDANIPKIRSLVFSS</sequence>
<protein>
    <submittedName>
        <fullName evidence="5">Vacuolar proton ATPase, putative</fullName>
    </submittedName>
</protein>
<feature type="coiled-coil region" evidence="4">
    <location>
        <begin position="7"/>
        <end position="72"/>
    </location>
</feature>
<dbReference type="AlphaFoldDB" id="L8GVQ1"/>
<dbReference type="KEGG" id="acan:ACA1_089150"/>
<dbReference type="STRING" id="1257118.L8GVQ1"/>
<dbReference type="OMA" id="KEIPMYK"/>
<name>L8GVQ1_ACACF</name>
<dbReference type="EMBL" id="KB007985">
    <property type="protein sequence ID" value="ELR16668.1"/>
    <property type="molecule type" value="Genomic_DNA"/>
</dbReference>
<keyword evidence="4" id="KW-0175">Coiled coil</keyword>
<evidence type="ECO:0000313" key="5">
    <source>
        <dbReference type="EMBL" id="ELR16668.1"/>
    </source>
</evidence>
<dbReference type="SUPFAM" id="SSF160527">
    <property type="entry name" value="V-type ATPase subunit E-like"/>
    <property type="match status" value="1"/>
</dbReference>
<accession>L8GVQ1</accession>
<dbReference type="InterPro" id="IPR002842">
    <property type="entry name" value="ATPase_V1_Esu"/>
</dbReference>